<dbReference type="SUPFAM" id="SSF53649">
    <property type="entry name" value="Alkaline phosphatase-like"/>
    <property type="match status" value="1"/>
</dbReference>
<evidence type="ECO:0000313" key="1">
    <source>
        <dbReference type="EMBL" id="MFC6333401.1"/>
    </source>
</evidence>
<gene>
    <name evidence="1" type="ORF">ACFP56_12300</name>
</gene>
<accession>A0ABW1V7J0</accession>
<reference evidence="2" key="1">
    <citation type="journal article" date="2019" name="Int. J. Syst. Evol. Microbiol.">
        <title>The Global Catalogue of Microorganisms (GCM) 10K type strain sequencing project: providing services to taxonomists for standard genome sequencing and annotation.</title>
        <authorList>
            <consortium name="The Broad Institute Genomics Platform"/>
            <consortium name="The Broad Institute Genome Sequencing Center for Infectious Disease"/>
            <person name="Wu L."/>
            <person name="Ma J."/>
        </authorList>
    </citation>
    <scope>NUCLEOTIDE SEQUENCE [LARGE SCALE GENOMIC DNA]</scope>
    <source>
        <strain evidence="2">PCU 280</strain>
    </source>
</reference>
<sequence length="529" mass="59573">MKKPTVRIVSFVSALLILLVSTTAWLIISLSITKERIIAAPIEQSSKPVIMLLYDSLMHEPLQQAIQSGDAPAFSYLIKHGTYYSEVVSSYPTMSVAIDSTILTGTYADKHHVPGLLWFNEQEQKLVSYGSGPHEIRDNSIKEVLQNGVLKLNSEHLSRDVNTIYERLDELGIQSASINGIIYRGNTPHELHIPGLLTRSQMMPHEVTMNGPTLLSLGVMSQYNKGNDQYNYAWNRLGINNEFTINELAYFIQEDKLPPFTLAYLPDADAKLHRKGPSDLEAIKQADEALQKALNLYPSWQEALDEAIWIVLGDSGQSLVESDKKQALIDMNEVLSGYSLWSHKKQNGQLAFALNERMGYIHIRDNKLSRDEIVQKLKQEKRLQFIAWQEDGKNYVAGPESEQLLVYSRGGSYRDEYGQTWQLEGDLSLLDLYIADHQVQYNDYPDALARLHGALHAQQGNIIVIDAKPSYEIVEHNSYNHVGGGSHGSLHKADSLVPLIVTGTDTPLEDQRLVALQEWLMSLLLQQRP</sequence>
<dbReference type="RefSeq" id="WP_379234845.1">
    <property type="nucleotide sequence ID" value="NZ_JBHSTE010000004.1"/>
</dbReference>
<dbReference type="InterPro" id="IPR002591">
    <property type="entry name" value="Phosphodiest/P_Trfase"/>
</dbReference>
<dbReference type="Pfam" id="PF01663">
    <property type="entry name" value="Phosphodiest"/>
    <property type="match status" value="1"/>
</dbReference>
<dbReference type="Gene3D" id="3.40.720.10">
    <property type="entry name" value="Alkaline Phosphatase, subunit A"/>
    <property type="match status" value="1"/>
</dbReference>
<proteinExistence type="predicted"/>
<evidence type="ECO:0000313" key="2">
    <source>
        <dbReference type="Proteomes" id="UP001596233"/>
    </source>
</evidence>
<dbReference type="InterPro" id="IPR017850">
    <property type="entry name" value="Alkaline_phosphatase_core_sf"/>
</dbReference>
<keyword evidence="2" id="KW-1185">Reference proteome</keyword>
<comment type="caution">
    <text evidence="1">The sequence shown here is derived from an EMBL/GenBank/DDBJ whole genome shotgun (WGS) entry which is preliminary data.</text>
</comment>
<dbReference type="PANTHER" id="PTHR10151:SF120">
    <property type="entry name" value="BIS(5'-ADENOSYL)-TRIPHOSPHATASE"/>
    <property type="match status" value="1"/>
</dbReference>
<organism evidence="1 2">
    <name type="scientific">Paenibacillus septentrionalis</name>
    <dbReference type="NCBI Taxonomy" id="429342"/>
    <lineage>
        <taxon>Bacteria</taxon>
        <taxon>Bacillati</taxon>
        <taxon>Bacillota</taxon>
        <taxon>Bacilli</taxon>
        <taxon>Bacillales</taxon>
        <taxon>Paenibacillaceae</taxon>
        <taxon>Paenibacillus</taxon>
    </lineage>
</organism>
<dbReference type="Proteomes" id="UP001596233">
    <property type="component" value="Unassembled WGS sequence"/>
</dbReference>
<name>A0ABW1V7J0_9BACL</name>
<protein>
    <submittedName>
        <fullName evidence="1">Alkaline phosphatase family protein</fullName>
    </submittedName>
</protein>
<dbReference type="EMBL" id="JBHSTE010000004">
    <property type="protein sequence ID" value="MFC6333401.1"/>
    <property type="molecule type" value="Genomic_DNA"/>
</dbReference>
<dbReference type="PANTHER" id="PTHR10151">
    <property type="entry name" value="ECTONUCLEOTIDE PYROPHOSPHATASE/PHOSPHODIESTERASE"/>
    <property type="match status" value="1"/>
</dbReference>